<evidence type="ECO:0000259" key="8">
    <source>
        <dbReference type="PROSITE" id="PS51007"/>
    </source>
</evidence>
<dbReference type="InterPro" id="IPR009056">
    <property type="entry name" value="Cyt_c-like_dom"/>
</dbReference>
<dbReference type="InterPro" id="IPR002323">
    <property type="entry name" value="Cyt_CIE"/>
</dbReference>
<dbReference type="Gene3D" id="1.10.760.10">
    <property type="entry name" value="Cytochrome c-like domain"/>
    <property type="match status" value="1"/>
</dbReference>
<dbReference type="PRINTS" id="PR00607">
    <property type="entry name" value="CYTCHROMECIE"/>
</dbReference>
<feature type="domain" description="Cytochrome c" evidence="8">
    <location>
        <begin position="25"/>
        <end position="110"/>
    </location>
</feature>
<dbReference type="Proteomes" id="UP000885771">
    <property type="component" value="Unassembled WGS sequence"/>
</dbReference>
<organism evidence="9">
    <name type="scientific">Caldithrix abyssi</name>
    <dbReference type="NCBI Taxonomy" id="187145"/>
    <lineage>
        <taxon>Bacteria</taxon>
        <taxon>Pseudomonadati</taxon>
        <taxon>Calditrichota</taxon>
        <taxon>Calditrichia</taxon>
        <taxon>Calditrichales</taxon>
        <taxon>Calditrichaceae</taxon>
        <taxon>Caldithrix</taxon>
    </lineage>
</organism>
<sequence length="115" mass="12548">MKNMFLLVFVFITTTLLFAGTPTKAELDNGKAVFNKICFACHRDGVAGAAAITNKKRWQENADKGLSTLVHSVKNGVTNGKYGTMPPKGGCMDCKDEDFRDAILYMIHESGATLK</sequence>
<dbReference type="GO" id="GO:0005506">
    <property type="term" value="F:iron ion binding"/>
    <property type="evidence" value="ECO:0007669"/>
    <property type="project" value="InterPro"/>
</dbReference>
<dbReference type="GO" id="GO:0020037">
    <property type="term" value="F:heme binding"/>
    <property type="evidence" value="ECO:0007669"/>
    <property type="project" value="InterPro"/>
</dbReference>
<evidence type="ECO:0000256" key="4">
    <source>
        <dbReference type="ARBA" id="ARBA00022982"/>
    </source>
</evidence>
<proteinExistence type="predicted"/>
<evidence type="ECO:0000256" key="6">
    <source>
        <dbReference type="PROSITE-ProRule" id="PRU00433"/>
    </source>
</evidence>
<keyword evidence="5 6" id="KW-0408">Iron</keyword>
<keyword evidence="4" id="KW-0249">Electron transport</keyword>
<dbReference type="InterPro" id="IPR036909">
    <property type="entry name" value="Cyt_c-like_dom_sf"/>
</dbReference>
<dbReference type="EMBL" id="DRLI01000092">
    <property type="protein sequence ID" value="HHM01853.1"/>
    <property type="molecule type" value="Genomic_DNA"/>
</dbReference>
<evidence type="ECO:0000256" key="7">
    <source>
        <dbReference type="SAM" id="SignalP"/>
    </source>
</evidence>
<dbReference type="SUPFAM" id="SSF46626">
    <property type="entry name" value="Cytochrome c"/>
    <property type="match status" value="1"/>
</dbReference>
<feature type="chain" id="PRO_5031401183" evidence="7">
    <location>
        <begin position="20"/>
        <end position="115"/>
    </location>
</feature>
<dbReference type="PANTHER" id="PTHR40942:SF2">
    <property type="entry name" value="CYTOCHROME-RELATED"/>
    <property type="match status" value="1"/>
</dbReference>
<name>A0A7V5VEM1_CALAY</name>
<evidence type="ECO:0000256" key="2">
    <source>
        <dbReference type="ARBA" id="ARBA00022617"/>
    </source>
</evidence>
<keyword evidence="1" id="KW-0813">Transport</keyword>
<keyword evidence="2 6" id="KW-0349">Heme</keyword>
<dbReference type="AlphaFoldDB" id="A0A7V5VEM1"/>
<feature type="signal peptide" evidence="7">
    <location>
        <begin position="1"/>
        <end position="19"/>
    </location>
</feature>
<comment type="caution">
    <text evidence="9">The sequence shown here is derived from an EMBL/GenBank/DDBJ whole genome shotgun (WGS) entry which is preliminary data.</text>
</comment>
<dbReference type="PROSITE" id="PS51007">
    <property type="entry name" value="CYTC"/>
    <property type="match status" value="1"/>
</dbReference>
<gene>
    <name evidence="9" type="ORF">ENJ15_02500</name>
</gene>
<evidence type="ECO:0000256" key="3">
    <source>
        <dbReference type="ARBA" id="ARBA00022723"/>
    </source>
</evidence>
<dbReference type="GO" id="GO:0009055">
    <property type="term" value="F:electron transfer activity"/>
    <property type="evidence" value="ECO:0007669"/>
    <property type="project" value="InterPro"/>
</dbReference>
<keyword evidence="3 6" id="KW-0479">Metal-binding</keyword>
<evidence type="ECO:0000256" key="1">
    <source>
        <dbReference type="ARBA" id="ARBA00022448"/>
    </source>
</evidence>
<evidence type="ECO:0000256" key="5">
    <source>
        <dbReference type="ARBA" id="ARBA00023004"/>
    </source>
</evidence>
<reference evidence="9" key="1">
    <citation type="journal article" date="2020" name="mSystems">
        <title>Genome- and Community-Level Interaction Insights into Carbon Utilization and Element Cycling Functions of Hydrothermarchaeota in Hydrothermal Sediment.</title>
        <authorList>
            <person name="Zhou Z."/>
            <person name="Liu Y."/>
            <person name="Xu W."/>
            <person name="Pan J."/>
            <person name="Luo Z.H."/>
            <person name="Li M."/>
        </authorList>
    </citation>
    <scope>NUCLEOTIDE SEQUENCE [LARGE SCALE GENOMIC DNA]</scope>
    <source>
        <strain evidence="9">HyVt-460</strain>
    </source>
</reference>
<accession>A0A7V5VEM1</accession>
<evidence type="ECO:0000313" key="9">
    <source>
        <dbReference type="EMBL" id="HHM01853.1"/>
    </source>
</evidence>
<dbReference type="Pfam" id="PF13442">
    <property type="entry name" value="Cytochrome_CBB3"/>
    <property type="match status" value="1"/>
</dbReference>
<dbReference type="PANTHER" id="PTHR40942">
    <property type="match status" value="1"/>
</dbReference>
<protein>
    <submittedName>
        <fullName evidence="9">Cytochrome c5 family protein</fullName>
    </submittedName>
</protein>
<keyword evidence="7" id="KW-0732">Signal</keyword>